<dbReference type="RefSeq" id="XP_019614175.1">
    <property type="nucleotide sequence ID" value="XM_019758616.1"/>
</dbReference>
<dbReference type="SUPFAM" id="SSF52743">
    <property type="entry name" value="Subtilisin-like"/>
    <property type="match status" value="1"/>
</dbReference>
<gene>
    <name evidence="13" type="primary">LOC109462116</name>
</gene>
<reference evidence="13" key="1">
    <citation type="submission" date="2025-08" db="UniProtKB">
        <authorList>
            <consortium name="RefSeq"/>
        </authorList>
    </citation>
    <scope>IDENTIFICATION</scope>
    <source>
        <tissue evidence="13">Gonad</tissue>
    </source>
</reference>
<dbReference type="InterPro" id="IPR038466">
    <property type="entry name" value="S8_pro-domain_sf"/>
</dbReference>
<dbReference type="PROSITE" id="PS00136">
    <property type="entry name" value="SUBTILASE_ASP"/>
    <property type="match status" value="1"/>
</dbReference>
<dbReference type="PRINTS" id="PR00723">
    <property type="entry name" value="SUBTILISIN"/>
</dbReference>
<evidence type="ECO:0000256" key="7">
    <source>
        <dbReference type="ARBA" id="ARBA00023180"/>
    </source>
</evidence>
<dbReference type="Pfam" id="PF00082">
    <property type="entry name" value="Peptidase_S8"/>
    <property type="match status" value="1"/>
</dbReference>
<dbReference type="SUPFAM" id="SSF49785">
    <property type="entry name" value="Galactose-binding domain-like"/>
    <property type="match status" value="1"/>
</dbReference>
<dbReference type="PANTHER" id="PTHR42884">
    <property type="entry name" value="PROPROTEIN CONVERTASE SUBTILISIN/KEXIN-RELATED"/>
    <property type="match status" value="1"/>
</dbReference>
<organism evidence="12 13">
    <name type="scientific">Branchiostoma belcheri</name>
    <name type="common">Amphioxus</name>
    <dbReference type="NCBI Taxonomy" id="7741"/>
    <lineage>
        <taxon>Eukaryota</taxon>
        <taxon>Metazoa</taxon>
        <taxon>Chordata</taxon>
        <taxon>Cephalochordata</taxon>
        <taxon>Leptocardii</taxon>
        <taxon>Amphioxiformes</taxon>
        <taxon>Branchiostomatidae</taxon>
        <taxon>Branchiostoma</taxon>
    </lineage>
</organism>
<dbReference type="InterPro" id="IPR000209">
    <property type="entry name" value="Peptidase_S8/S53_dom"/>
</dbReference>
<keyword evidence="1 9" id="KW-0645">Protease</keyword>
<dbReference type="Proteomes" id="UP000515135">
    <property type="component" value="Unplaced"/>
</dbReference>
<dbReference type="Gene3D" id="3.30.70.850">
    <property type="entry name" value="Peptidase S8, pro-domain"/>
    <property type="match status" value="1"/>
</dbReference>
<dbReference type="GO" id="GO:0016486">
    <property type="term" value="P:peptide hormone processing"/>
    <property type="evidence" value="ECO:0007669"/>
    <property type="project" value="TreeGrafter"/>
</dbReference>
<evidence type="ECO:0000256" key="6">
    <source>
        <dbReference type="ARBA" id="ARBA00023145"/>
    </source>
</evidence>
<evidence type="ECO:0000259" key="11">
    <source>
        <dbReference type="PROSITE" id="PS51829"/>
    </source>
</evidence>
<keyword evidence="4 9" id="KW-0378">Hydrolase</keyword>
<dbReference type="OrthoDB" id="300641at2759"/>
<dbReference type="CDD" id="cd04059">
    <property type="entry name" value="Peptidases_S8_Protein_convertases_Kexins_Furin-like"/>
    <property type="match status" value="1"/>
</dbReference>
<feature type="signal peptide" evidence="10">
    <location>
        <begin position="1"/>
        <end position="22"/>
    </location>
</feature>
<evidence type="ECO:0000256" key="10">
    <source>
        <dbReference type="SAM" id="SignalP"/>
    </source>
</evidence>
<dbReference type="KEGG" id="bbel:109462116"/>
<dbReference type="GO" id="GO:0005802">
    <property type="term" value="C:trans-Golgi network"/>
    <property type="evidence" value="ECO:0007669"/>
    <property type="project" value="TreeGrafter"/>
</dbReference>
<feature type="domain" description="P/Homo B" evidence="11">
    <location>
        <begin position="451"/>
        <end position="590"/>
    </location>
</feature>
<evidence type="ECO:0000256" key="5">
    <source>
        <dbReference type="ARBA" id="ARBA00022825"/>
    </source>
</evidence>
<name>A0A6P4XCC6_BRABE</name>
<dbReference type="Pfam" id="PF16470">
    <property type="entry name" value="S8_pro-domain"/>
    <property type="match status" value="1"/>
</dbReference>
<feature type="active site" description="Charge relay system" evidence="8 9">
    <location>
        <position position="191"/>
    </location>
</feature>
<evidence type="ECO:0000256" key="4">
    <source>
        <dbReference type="ARBA" id="ARBA00022801"/>
    </source>
</evidence>
<evidence type="ECO:0000313" key="12">
    <source>
        <dbReference type="Proteomes" id="UP000515135"/>
    </source>
</evidence>
<feature type="chain" id="PRO_5028444910" evidence="10">
    <location>
        <begin position="23"/>
        <end position="660"/>
    </location>
</feature>
<keyword evidence="5 9" id="KW-0720">Serine protease</keyword>
<sequence>MARIRHVISTVLLLAWVSMVIARDPVYSNEWAVQVVGGQQEAVRLADKHGFTYGGKIFGDYHLFRHSHVSRRSTSASHQKHHGLLQENSVSWVEQQVWKERVPRSGRVTLNVCLNDPDWPKQEWYMNNCAGLDMHVTGAWLRGYLGEGVNVAVVDDGLQTDHPDLNYDATLSTDVVDGDRDPSHPADSTGHGTKVAGVATAIANNSLCGVGVAPQARVGGIRLLDAALTSDVNDAQDAQAYTFGQDSVDVYVSSWGPNDFGEVDGPGTPAQTALRNGATTGRGGKGNVYIFSSGNGGGGQYPDSCAFDGFVNNPYSLAFGSVSGTGRRAAHSEACSALIACVYAEDRNNPNGNKMVTTKTTSECTDDFFQSSAGAPIAGGILALALNANGALTWRDLKHLIVQTSQPDVRLTSSDANDWTTNAAGHRVSSYFGFGLLDASRLVDAARTWTTVPALQTCEMVHTHTAPGLHIPQTGNLTLTVDYSSRSCAGVNIRFLEAAVLTLDYNFYPRGHLEATLTSPLGTRSLMLRRREVDIIPGPPVVDQDFMSVQFWGENPTGTWTFQLRNYYPSTAGNGTLNKWTLTLYGTETDPMGGNSLPATPGTTCVSDCSNASLVLPTPAATLLSSTLLASTVVGAASGGSSLTGGNMLGILVASVYLIL</sequence>
<protein>
    <submittedName>
        <fullName evidence="13">LOW QUALITY PROTEIN: furin-like</fullName>
    </submittedName>
</protein>
<dbReference type="SUPFAM" id="SSF54897">
    <property type="entry name" value="Protease propeptides/inhibitors"/>
    <property type="match status" value="1"/>
</dbReference>
<evidence type="ECO:0000313" key="13">
    <source>
        <dbReference type="RefSeq" id="XP_019614175.1"/>
    </source>
</evidence>
<dbReference type="Gene3D" id="2.60.120.260">
    <property type="entry name" value="Galactose-binding domain-like"/>
    <property type="match status" value="1"/>
</dbReference>
<feature type="active site" description="Charge relay system" evidence="8 9">
    <location>
        <position position="372"/>
    </location>
</feature>
<dbReference type="InterPro" id="IPR023827">
    <property type="entry name" value="Peptidase_S8_Asp-AS"/>
</dbReference>
<evidence type="ECO:0000256" key="2">
    <source>
        <dbReference type="ARBA" id="ARBA00022685"/>
    </source>
</evidence>
<dbReference type="AlphaFoldDB" id="A0A6P4XCC6"/>
<dbReference type="InterPro" id="IPR022398">
    <property type="entry name" value="Peptidase_S8_His-AS"/>
</dbReference>
<keyword evidence="6" id="KW-0865">Zymogen</keyword>
<dbReference type="FunFam" id="3.30.70.850:FF:000001">
    <property type="entry name" value="Proprotein convertase subtilisin/kexin type 5"/>
    <property type="match status" value="1"/>
</dbReference>
<evidence type="ECO:0000256" key="1">
    <source>
        <dbReference type="ARBA" id="ARBA00022670"/>
    </source>
</evidence>
<evidence type="ECO:0000256" key="3">
    <source>
        <dbReference type="ARBA" id="ARBA00022729"/>
    </source>
</evidence>
<dbReference type="GO" id="GO:0004252">
    <property type="term" value="F:serine-type endopeptidase activity"/>
    <property type="evidence" value="ECO:0007669"/>
    <property type="project" value="UniProtKB-UniRule"/>
</dbReference>
<comment type="similarity">
    <text evidence="9">Belongs to the peptidase S8 family.</text>
</comment>
<proteinExistence type="inferred from homology"/>
<dbReference type="GO" id="GO:0000139">
    <property type="term" value="C:Golgi membrane"/>
    <property type="evidence" value="ECO:0007669"/>
    <property type="project" value="TreeGrafter"/>
</dbReference>
<dbReference type="InterPro" id="IPR002884">
    <property type="entry name" value="P_dom"/>
</dbReference>
<dbReference type="GeneID" id="109462116"/>
<dbReference type="InterPro" id="IPR036852">
    <property type="entry name" value="Peptidase_S8/S53_dom_sf"/>
</dbReference>
<accession>A0A6P4XCC6</accession>
<dbReference type="InterPro" id="IPR034182">
    <property type="entry name" value="Kexin/furin"/>
</dbReference>
<keyword evidence="2" id="KW-0165">Cleavage on pair of basic residues</keyword>
<dbReference type="InterPro" id="IPR008979">
    <property type="entry name" value="Galactose-bd-like_sf"/>
</dbReference>
<dbReference type="PANTHER" id="PTHR42884:SF31">
    <property type="entry name" value="PROPROTEIN CONVERTASE SUBTILISIN_KEXIN TYPE 5"/>
    <property type="match status" value="1"/>
</dbReference>
<feature type="active site" description="Charge relay system" evidence="8 9">
    <location>
        <position position="155"/>
    </location>
</feature>
<dbReference type="PROSITE" id="PS51829">
    <property type="entry name" value="P_HOMO_B"/>
    <property type="match status" value="1"/>
</dbReference>
<dbReference type="Pfam" id="PF01483">
    <property type="entry name" value="P_proprotein"/>
    <property type="match status" value="1"/>
</dbReference>
<dbReference type="InterPro" id="IPR015500">
    <property type="entry name" value="Peptidase_S8_subtilisin-rel"/>
</dbReference>
<dbReference type="PROSITE" id="PS51892">
    <property type="entry name" value="SUBTILASE"/>
    <property type="match status" value="1"/>
</dbReference>
<keyword evidence="3 10" id="KW-0732">Signal</keyword>
<evidence type="ECO:0000256" key="8">
    <source>
        <dbReference type="PIRSR" id="PIRSR615500-1"/>
    </source>
</evidence>
<evidence type="ECO:0000256" key="9">
    <source>
        <dbReference type="PROSITE-ProRule" id="PRU01240"/>
    </source>
</evidence>
<dbReference type="Gene3D" id="3.40.50.200">
    <property type="entry name" value="Peptidase S8/S53 domain"/>
    <property type="match status" value="1"/>
</dbReference>
<keyword evidence="7" id="KW-0325">Glycoprotein</keyword>
<dbReference type="PROSITE" id="PS00137">
    <property type="entry name" value="SUBTILASE_HIS"/>
    <property type="match status" value="1"/>
</dbReference>
<keyword evidence="12" id="KW-1185">Reference proteome</keyword>
<dbReference type="InterPro" id="IPR032815">
    <property type="entry name" value="S8_pro-domain"/>
</dbReference>